<dbReference type="STRING" id="246194.CHY_2651"/>
<organism evidence="4 5">
    <name type="scientific">Carboxydothermus hydrogenoformans (strain ATCC BAA-161 / DSM 6008 / Z-2901)</name>
    <dbReference type="NCBI Taxonomy" id="246194"/>
    <lineage>
        <taxon>Bacteria</taxon>
        <taxon>Bacillati</taxon>
        <taxon>Bacillota</taxon>
        <taxon>Clostridia</taxon>
        <taxon>Thermoanaerobacterales</taxon>
        <taxon>Thermoanaerobacteraceae</taxon>
        <taxon>Carboxydothermus</taxon>
    </lineage>
</organism>
<dbReference type="eggNOG" id="COG4930">
    <property type="taxonomic scope" value="Bacteria"/>
</dbReference>
<feature type="domain" description="BREX system Lon protease-like BrxL N-terminal" evidence="3">
    <location>
        <begin position="10"/>
        <end position="141"/>
    </location>
</feature>
<keyword evidence="5" id="KW-1185">Reference proteome</keyword>
<dbReference type="GO" id="GO:0005524">
    <property type="term" value="F:ATP binding"/>
    <property type="evidence" value="ECO:0007669"/>
    <property type="project" value="InterPro"/>
</dbReference>
<dbReference type="InterPro" id="IPR014061">
    <property type="entry name" value="BrxL-like"/>
</dbReference>
<evidence type="ECO:0000259" key="3">
    <source>
        <dbReference type="Pfam" id="PF20442"/>
    </source>
</evidence>
<dbReference type="NCBIfam" id="TIGR02688">
    <property type="entry name" value="BREX system Lon protease-like protein BrxL"/>
    <property type="match status" value="1"/>
</dbReference>
<dbReference type="GO" id="GO:0006508">
    <property type="term" value="P:proteolysis"/>
    <property type="evidence" value="ECO:0007669"/>
    <property type="project" value="UniProtKB-KW"/>
</dbReference>
<gene>
    <name evidence="4" type="ordered locus">CHY_2651</name>
</gene>
<dbReference type="InterPro" id="IPR027065">
    <property type="entry name" value="Lon_Prtase"/>
</dbReference>
<dbReference type="InterPro" id="IPR008269">
    <property type="entry name" value="Lon_proteolytic"/>
</dbReference>
<evidence type="ECO:0000313" key="5">
    <source>
        <dbReference type="Proteomes" id="UP000002706"/>
    </source>
</evidence>
<dbReference type="Proteomes" id="UP000002706">
    <property type="component" value="Chromosome"/>
</dbReference>
<dbReference type="Pfam" id="PF05362">
    <property type="entry name" value="Lon_C"/>
    <property type="match status" value="1"/>
</dbReference>
<dbReference type="InterPro" id="IPR046838">
    <property type="entry name" value="BrxL_N"/>
</dbReference>
<dbReference type="InterPro" id="IPR020568">
    <property type="entry name" value="Ribosomal_Su5_D2-typ_SF"/>
</dbReference>
<dbReference type="InterPro" id="IPR013473">
    <property type="entry name" value="BrxL"/>
</dbReference>
<dbReference type="GO" id="GO:0030163">
    <property type="term" value="P:protein catabolic process"/>
    <property type="evidence" value="ECO:0007669"/>
    <property type="project" value="InterPro"/>
</dbReference>
<dbReference type="Pfam" id="PF13337">
    <property type="entry name" value="BrxL_ATPase"/>
    <property type="match status" value="1"/>
</dbReference>
<dbReference type="GO" id="GO:0004252">
    <property type="term" value="F:serine-type endopeptidase activity"/>
    <property type="evidence" value="ECO:0007669"/>
    <property type="project" value="InterPro"/>
</dbReference>
<dbReference type="NCBIfam" id="TIGR02653">
    <property type="entry name" value="Lon_rel_chp"/>
    <property type="match status" value="1"/>
</dbReference>
<protein>
    <submittedName>
        <fullName evidence="4">Uncharacterized protein</fullName>
    </submittedName>
</protein>
<keyword evidence="1" id="KW-0645">Protease</keyword>
<dbReference type="SUPFAM" id="SSF52540">
    <property type="entry name" value="P-loop containing nucleoside triphosphate hydrolases"/>
    <property type="match status" value="1"/>
</dbReference>
<dbReference type="InterPro" id="IPR027417">
    <property type="entry name" value="P-loop_NTPase"/>
</dbReference>
<dbReference type="RefSeq" id="WP_011345514.1">
    <property type="nucleotide sequence ID" value="NC_007503.1"/>
</dbReference>
<evidence type="ECO:0000259" key="2">
    <source>
        <dbReference type="Pfam" id="PF05362"/>
    </source>
</evidence>
<dbReference type="HOGENOM" id="CLU_023021_1_1_9"/>
<dbReference type="PANTHER" id="PTHR10046">
    <property type="entry name" value="ATP DEPENDENT LON PROTEASE FAMILY MEMBER"/>
    <property type="match status" value="1"/>
</dbReference>
<reference evidence="4 5" key="1">
    <citation type="journal article" date="2005" name="PLoS Genet.">
        <title>Life in hot carbon monoxide: the complete genome sequence of Carboxydothermus hydrogenoformans Z-2901.</title>
        <authorList>
            <person name="Wu M."/>
            <person name="Ren Q."/>
            <person name="Durkin A.S."/>
            <person name="Daugherty S.C."/>
            <person name="Brinkac L.M."/>
            <person name="Dodson R.J."/>
            <person name="Madupu R."/>
            <person name="Sullivan S.A."/>
            <person name="Kolonay J.F."/>
            <person name="Haft D.H."/>
            <person name="Nelson W.C."/>
            <person name="Tallon L.J."/>
            <person name="Jones K.M."/>
            <person name="Ulrich L.E."/>
            <person name="Gonzalez J.M."/>
            <person name="Zhulin I.B."/>
            <person name="Robb F.T."/>
            <person name="Eisen J.A."/>
        </authorList>
    </citation>
    <scope>NUCLEOTIDE SEQUENCE [LARGE SCALE GENOMIC DNA]</scope>
    <source>
        <strain evidence="5">ATCC BAA-161 / DSM 6008 / Z-2901</strain>
    </source>
</reference>
<proteinExistence type="predicted"/>
<dbReference type="SUPFAM" id="SSF54211">
    <property type="entry name" value="Ribosomal protein S5 domain 2-like"/>
    <property type="match status" value="1"/>
</dbReference>
<dbReference type="OrthoDB" id="5297084at2"/>
<dbReference type="Gene3D" id="3.30.230.10">
    <property type="match status" value="1"/>
</dbReference>
<evidence type="ECO:0000256" key="1">
    <source>
        <dbReference type="ARBA" id="ARBA00022670"/>
    </source>
</evidence>
<sequence>MDELSAKLNQHFAGRVVRKDLTKKIKEGANVPVYVLEYLLGMYCATEDEDSIREGVERVKSILAENFVRPDEAEKVKSKIREHGRYTIIDRVTVKLNEKKDVYEAEFSNLGIKGVVMPSSYVKNYERLLAGGIWCIIKMDYYFDEEQKGSSPFCINSLTPIQLPNLELEEIMVGRRHFTKDEWIDVLIRSIGLEPTKLSNNVKWHMLERMVPLVENNYNLCELGPRGTGKSHIYKEISPNSILVSGGQTTVANLFYNMASRQIGLVGLWDCVAFDEVAGISFKDKDAIQIMKDYMASGSFARGKEEKAATASMVFIGNINQSVDALLKTSHLFEPFPEAIANDTAFFDRIHYYLPGWEIPKFRPEFFTDEYGFITDYLAEFLREMRKRSFSDAFDRYFKLGNNLNQRDVIAVRKTVSGLVKLIYPNGEFDKDDIEEILRYALIGRRRVKEQLKKIGGMEFYDVHFSYIDNETMNEQFVSVPEQGGDKIIPEGLGKPGHVYTVARGRTGMIGVYKIETQVVSGSGKFEKTGLGSDREAKEAIETAFRFFRANSKKISGSISTTTKDYLMHVEDINGVGLTSELSLAAFVALCSGALDRPCQSQMVILGSMSIGGTINKVEELANVLQVCFDAGAKKVLMPMSSATDIATVPPELFAKFQISFYQSPEDAVFKALGVE</sequence>
<name>Q3A8U1_CARHZ</name>
<dbReference type="EMBL" id="CP000141">
    <property type="protein sequence ID" value="ABB15490.1"/>
    <property type="molecule type" value="Genomic_DNA"/>
</dbReference>
<dbReference type="InterPro" id="IPR014721">
    <property type="entry name" value="Ribsml_uS5_D2-typ_fold_subgr"/>
</dbReference>
<feature type="domain" description="Lon proteolytic" evidence="2">
    <location>
        <begin position="512"/>
        <end position="671"/>
    </location>
</feature>
<dbReference type="Pfam" id="PF20442">
    <property type="entry name" value="BrxL_N"/>
    <property type="match status" value="1"/>
</dbReference>
<evidence type="ECO:0000313" key="4">
    <source>
        <dbReference type="EMBL" id="ABB15490.1"/>
    </source>
</evidence>
<accession>Q3A8U1</accession>
<dbReference type="GO" id="GO:0004176">
    <property type="term" value="F:ATP-dependent peptidase activity"/>
    <property type="evidence" value="ECO:0007669"/>
    <property type="project" value="InterPro"/>
</dbReference>
<dbReference type="InParanoid" id="Q3A8U1"/>
<dbReference type="KEGG" id="chy:CHY_2651"/>
<dbReference type="AlphaFoldDB" id="Q3A8U1"/>
<keyword evidence="1" id="KW-0378">Hydrolase</keyword>